<comment type="caution">
    <text evidence="1">The sequence shown here is derived from an EMBL/GenBank/DDBJ whole genome shotgun (WGS) entry which is preliminary data.</text>
</comment>
<name>A0AAV5K5T3_9ROSI</name>
<accession>A0AAV5K5T3</accession>
<evidence type="ECO:0008006" key="3">
    <source>
        <dbReference type="Google" id="ProtNLM"/>
    </source>
</evidence>
<sequence length="313" mass="35670">MDASSSFSITQEELNLFHQIDRRLYTILVMNLWRDPVESIQVMALWLWLERVGFYDVVHRMLALPYALVNELADEAVTCLNIISNNNDQHAASSSSEANEIPLTQNFMRKDISIPFFHEHRLLATQGISRVMNEVCIRALSDIMQEAVRRNAAQKTADSQTMMPNPLQQSVFLPQLVVGQHEIWGSPEPRMVPPGVPPEDRTMFVTFSKGYPVTESEVREFFTRSHGDCIESFHMQEVHQPQDQALFAKIVFKSAASIDKILNGMSKVKFAINGKHVWARKFVPKSPRPNLPTPTPMPMQVPIQFGTQFPFGF</sequence>
<dbReference type="EMBL" id="BPVZ01000049">
    <property type="protein sequence ID" value="GKV17920.1"/>
    <property type="molecule type" value="Genomic_DNA"/>
</dbReference>
<dbReference type="PANTHER" id="PTHR33527:SF14">
    <property type="entry name" value="OS07G0274300 PROTEIN"/>
    <property type="match status" value="1"/>
</dbReference>
<proteinExistence type="predicted"/>
<organism evidence="1 2">
    <name type="scientific">Rubroshorea leprosula</name>
    <dbReference type="NCBI Taxonomy" id="152421"/>
    <lineage>
        <taxon>Eukaryota</taxon>
        <taxon>Viridiplantae</taxon>
        <taxon>Streptophyta</taxon>
        <taxon>Embryophyta</taxon>
        <taxon>Tracheophyta</taxon>
        <taxon>Spermatophyta</taxon>
        <taxon>Magnoliopsida</taxon>
        <taxon>eudicotyledons</taxon>
        <taxon>Gunneridae</taxon>
        <taxon>Pentapetalae</taxon>
        <taxon>rosids</taxon>
        <taxon>malvids</taxon>
        <taxon>Malvales</taxon>
        <taxon>Dipterocarpaceae</taxon>
        <taxon>Rubroshorea</taxon>
    </lineage>
</organism>
<gene>
    <name evidence="1" type="ORF">SLEP1_g28372</name>
</gene>
<dbReference type="PANTHER" id="PTHR33527">
    <property type="entry name" value="OS07G0274300 PROTEIN"/>
    <property type="match status" value="1"/>
</dbReference>
<evidence type="ECO:0000313" key="1">
    <source>
        <dbReference type="EMBL" id="GKV17920.1"/>
    </source>
</evidence>
<evidence type="ECO:0000313" key="2">
    <source>
        <dbReference type="Proteomes" id="UP001054252"/>
    </source>
</evidence>
<dbReference type="Proteomes" id="UP001054252">
    <property type="component" value="Unassembled WGS sequence"/>
</dbReference>
<reference evidence="1 2" key="1">
    <citation type="journal article" date="2021" name="Commun. Biol.">
        <title>The genome of Shorea leprosula (Dipterocarpaceae) highlights the ecological relevance of drought in aseasonal tropical rainforests.</title>
        <authorList>
            <person name="Ng K.K.S."/>
            <person name="Kobayashi M.J."/>
            <person name="Fawcett J.A."/>
            <person name="Hatakeyama M."/>
            <person name="Paape T."/>
            <person name="Ng C.H."/>
            <person name="Ang C.C."/>
            <person name="Tnah L.H."/>
            <person name="Lee C.T."/>
            <person name="Nishiyama T."/>
            <person name="Sese J."/>
            <person name="O'Brien M.J."/>
            <person name="Copetti D."/>
            <person name="Mohd Noor M.I."/>
            <person name="Ong R.C."/>
            <person name="Putra M."/>
            <person name="Sireger I.Z."/>
            <person name="Indrioko S."/>
            <person name="Kosugi Y."/>
            <person name="Izuno A."/>
            <person name="Isagi Y."/>
            <person name="Lee S.L."/>
            <person name="Shimizu K.K."/>
        </authorList>
    </citation>
    <scope>NUCLEOTIDE SEQUENCE [LARGE SCALE GENOMIC DNA]</scope>
    <source>
        <strain evidence="1">214</strain>
    </source>
</reference>
<keyword evidence="2" id="KW-1185">Reference proteome</keyword>
<dbReference type="AlphaFoldDB" id="A0AAV5K5T3"/>
<protein>
    <recommendedName>
        <fullName evidence="3">RRM domain-containing protein</fullName>
    </recommendedName>
</protein>